<dbReference type="EMBL" id="FWEV01000023">
    <property type="protein sequence ID" value="SLM27876.1"/>
    <property type="molecule type" value="Genomic_DNA"/>
</dbReference>
<name>A0A1W1H614_9BACT</name>
<dbReference type="GO" id="GO:0016779">
    <property type="term" value="F:nucleotidyltransferase activity"/>
    <property type="evidence" value="ECO:0007669"/>
    <property type="project" value="UniProtKB-KW"/>
</dbReference>
<evidence type="ECO:0000256" key="5">
    <source>
        <dbReference type="ARBA" id="ARBA00022723"/>
    </source>
</evidence>
<evidence type="ECO:0000259" key="10">
    <source>
        <dbReference type="Pfam" id="PF01909"/>
    </source>
</evidence>
<evidence type="ECO:0000256" key="4">
    <source>
        <dbReference type="ARBA" id="ARBA00022695"/>
    </source>
</evidence>
<dbReference type="CDD" id="cd05403">
    <property type="entry name" value="NT_KNTase_like"/>
    <property type="match status" value="1"/>
</dbReference>
<dbReference type="Gene3D" id="3.30.460.10">
    <property type="entry name" value="Beta Polymerase, domain 2"/>
    <property type="match status" value="1"/>
</dbReference>
<keyword evidence="4" id="KW-0548">Nucleotidyltransferase</keyword>
<evidence type="ECO:0000256" key="7">
    <source>
        <dbReference type="ARBA" id="ARBA00022840"/>
    </source>
</evidence>
<protein>
    <recommendedName>
        <fullName evidence="10">Polymerase nucleotidyl transferase domain-containing protein</fullName>
    </recommendedName>
</protein>
<comment type="cofactor">
    <cofactor evidence="1">
        <name>Mg(2+)</name>
        <dbReference type="ChEBI" id="CHEBI:18420"/>
    </cofactor>
</comment>
<dbReference type="GO" id="GO:0005524">
    <property type="term" value="F:ATP binding"/>
    <property type="evidence" value="ECO:0007669"/>
    <property type="project" value="UniProtKB-KW"/>
</dbReference>
<keyword evidence="5" id="KW-0479">Metal-binding</keyword>
<keyword evidence="8" id="KW-0460">Magnesium</keyword>
<keyword evidence="2" id="KW-1277">Toxin-antitoxin system</keyword>
<evidence type="ECO:0000313" key="12">
    <source>
        <dbReference type="Proteomes" id="UP000191931"/>
    </source>
</evidence>
<dbReference type="InterPro" id="IPR052038">
    <property type="entry name" value="Type-VII_TA_antitoxin"/>
</dbReference>
<evidence type="ECO:0000256" key="8">
    <source>
        <dbReference type="ARBA" id="ARBA00022842"/>
    </source>
</evidence>
<dbReference type="STRING" id="1246637.MTBBW1_1190004"/>
<dbReference type="InterPro" id="IPR043519">
    <property type="entry name" value="NT_sf"/>
</dbReference>
<dbReference type="PANTHER" id="PTHR33571">
    <property type="entry name" value="SSL8005 PROTEIN"/>
    <property type="match status" value="1"/>
</dbReference>
<gene>
    <name evidence="11" type="ORF">MTBBW1_1190004</name>
</gene>
<dbReference type="PANTHER" id="PTHR33571:SF14">
    <property type="entry name" value="PROTEIN ADENYLYLTRANSFERASE MJ0435-RELATED"/>
    <property type="match status" value="1"/>
</dbReference>
<reference evidence="11 12" key="1">
    <citation type="submission" date="2017-03" db="EMBL/GenBank/DDBJ databases">
        <authorList>
            <person name="Afonso C.L."/>
            <person name="Miller P.J."/>
            <person name="Scott M.A."/>
            <person name="Spackman E."/>
            <person name="Goraichik I."/>
            <person name="Dimitrov K.M."/>
            <person name="Suarez D.L."/>
            <person name="Swayne D.E."/>
        </authorList>
    </citation>
    <scope>NUCLEOTIDE SEQUENCE [LARGE SCALE GENOMIC DNA]</scope>
    <source>
        <strain evidence="11">PRJEB14757</strain>
    </source>
</reference>
<dbReference type="GO" id="GO:0046872">
    <property type="term" value="F:metal ion binding"/>
    <property type="evidence" value="ECO:0007669"/>
    <property type="project" value="UniProtKB-KW"/>
</dbReference>
<accession>A0A1W1H614</accession>
<keyword evidence="6" id="KW-0547">Nucleotide-binding</keyword>
<dbReference type="RefSeq" id="WP_080804318.1">
    <property type="nucleotide sequence ID" value="NZ_LT828546.1"/>
</dbReference>
<feature type="domain" description="Polymerase nucleotidyl transferase" evidence="10">
    <location>
        <begin position="24"/>
        <end position="97"/>
    </location>
</feature>
<dbReference type="OrthoDB" id="5422245at2"/>
<keyword evidence="7" id="KW-0067">ATP-binding</keyword>
<sequence>MLRQNDIIEFLQNNRHDIALKFNLSKIGLFGSFARNEQNEESDIDILVEFKPETNDIYNKKSNLKALLTKEFHREVALCREKYIKSYAMGVIQNEVIYV</sequence>
<dbReference type="InterPro" id="IPR002934">
    <property type="entry name" value="Polymerase_NTP_transf_dom"/>
</dbReference>
<evidence type="ECO:0000256" key="2">
    <source>
        <dbReference type="ARBA" id="ARBA00022649"/>
    </source>
</evidence>
<dbReference type="SUPFAM" id="SSF81301">
    <property type="entry name" value="Nucleotidyltransferase"/>
    <property type="match status" value="1"/>
</dbReference>
<dbReference type="AlphaFoldDB" id="A0A1W1H614"/>
<keyword evidence="3" id="KW-0808">Transferase</keyword>
<evidence type="ECO:0000256" key="9">
    <source>
        <dbReference type="ARBA" id="ARBA00038276"/>
    </source>
</evidence>
<evidence type="ECO:0000256" key="1">
    <source>
        <dbReference type="ARBA" id="ARBA00001946"/>
    </source>
</evidence>
<dbReference type="Pfam" id="PF01909">
    <property type="entry name" value="NTP_transf_2"/>
    <property type="match status" value="1"/>
</dbReference>
<evidence type="ECO:0000256" key="3">
    <source>
        <dbReference type="ARBA" id="ARBA00022679"/>
    </source>
</evidence>
<organism evidence="11 12">
    <name type="scientific">Desulfamplus magnetovallimortis</name>
    <dbReference type="NCBI Taxonomy" id="1246637"/>
    <lineage>
        <taxon>Bacteria</taxon>
        <taxon>Pseudomonadati</taxon>
        <taxon>Thermodesulfobacteriota</taxon>
        <taxon>Desulfobacteria</taxon>
        <taxon>Desulfobacterales</taxon>
        <taxon>Desulfobacteraceae</taxon>
        <taxon>Desulfamplus</taxon>
    </lineage>
</organism>
<evidence type="ECO:0000256" key="6">
    <source>
        <dbReference type="ARBA" id="ARBA00022741"/>
    </source>
</evidence>
<comment type="similarity">
    <text evidence="9">Belongs to the MntA antitoxin family.</text>
</comment>
<keyword evidence="12" id="KW-1185">Reference proteome</keyword>
<proteinExistence type="inferred from homology"/>
<evidence type="ECO:0000313" key="11">
    <source>
        <dbReference type="EMBL" id="SLM27876.1"/>
    </source>
</evidence>
<dbReference type="Proteomes" id="UP000191931">
    <property type="component" value="Unassembled WGS sequence"/>
</dbReference>